<dbReference type="Proteomes" id="UP000887013">
    <property type="component" value="Unassembled WGS sequence"/>
</dbReference>
<gene>
    <name evidence="4" type="primary">NCL1_21385</name>
    <name evidence="4" type="ORF">NPIL_115801</name>
</gene>
<keyword evidence="1" id="KW-0862">Zinc</keyword>
<dbReference type="SUPFAM" id="SSF57667">
    <property type="entry name" value="beta-beta-alpha zinc fingers"/>
    <property type="match status" value="5"/>
</dbReference>
<dbReference type="Pfam" id="PF12874">
    <property type="entry name" value="zf-met"/>
    <property type="match status" value="5"/>
</dbReference>
<evidence type="ECO:0000256" key="2">
    <source>
        <dbReference type="SAM" id="MobiDB-lite"/>
    </source>
</evidence>
<evidence type="ECO:0000256" key="1">
    <source>
        <dbReference type="PROSITE-ProRule" id="PRU00042"/>
    </source>
</evidence>
<proteinExistence type="predicted"/>
<comment type="caution">
    <text evidence="4">The sequence shown here is derived from an EMBL/GenBank/DDBJ whole genome shotgun (WGS) entry which is preliminary data.</text>
</comment>
<keyword evidence="1" id="KW-0479">Metal-binding</keyword>
<dbReference type="PANTHER" id="PTHR46786">
    <property type="entry name" value="ZINC FINGER MATRIN-TYPE PROTEIN 3"/>
    <property type="match status" value="1"/>
</dbReference>
<dbReference type="GO" id="GO:0008270">
    <property type="term" value="F:zinc ion binding"/>
    <property type="evidence" value="ECO:0007669"/>
    <property type="project" value="UniProtKB-KW"/>
</dbReference>
<dbReference type="OrthoDB" id="434647at2759"/>
<evidence type="ECO:0000259" key="3">
    <source>
        <dbReference type="PROSITE" id="PS50157"/>
    </source>
</evidence>
<dbReference type="InterPro" id="IPR052644">
    <property type="entry name" value="ZMAT3"/>
</dbReference>
<sequence>MASSANTDASRTKNEPRKCKTCQMTFPDIYAYAEHLESKEHTKGVMKKKYGEKYLQAKAKLDGNFLENESKIPEEKPRDSVEMLKVPEIKSTKILEEKPKSSEKLKVDESTSCSETSDDEDEVYTCEVCQKICTGLVSYKLHLEGKKHSKNVKKMKLLKKMRQDKLIPEVEAEPKEDTLLDKLMPHTQLASANIECKVCKKKCIGPEAFKQHCKSASHQKKVATGELLKNMEQEGLSPVKANDETFFAHCDICMKGFSGPLPYMQHMESFAHLKQERHLEQMSKIKDLVINKDESSKFSCKECGKLFSGPVPFNAHLKSSAHGKTKKKNTLMDTLQKKHPEMLKAIITENSDDSDEDNNVMLGCKVCHMVFSGPEVAEDHFSSSKHKKAVKKKAEFRKFKQLQKAEKLTGSGGEKKSNSDVSSDFEDEFDIITEA</sequence>
<dbReference type="PROSITE" id="PS50157">
    <property type="entry name" value="ZINC_FINGER_C2H2_2"/>
    <property type="match status" value="1"/>
</dbReference>
<evidence type="ECO:0000313" key="4">
    <source>
        <dbReference type="EMBL" id="GFT58740.1"/>
    </source>
</evidence>
<feature type="compositionally biased region" description="Acidic residues" evidence="2">
    <location>
        <begin position="423"/>
        <end position="435"/>
    </location>
</feature>
<dbReference type="Gene3D" id="3.30.160.60">
    <property type="entry name" value="Classic Zinc Finger"/>
    <property type="match status" value="4"/>
</dbReference>
<accession>A0A8X6PC48</accession>
<dbReference type="InterPro" id="IPR013087">
    <property type="entry name" value="Znf_C2H2_type"/>
</dbReference>
<keyword evidence="1" id="KW-0863">Zinc-finger</keyword>
<dbReference type="GO" id="GO:0003676">
    <property type="term" value="F:nucleic acid binding"/>
    <property type="evidence" value="ECO:0007669"/>
    <property type="project" value="InterPro"/>
</dbReference>
<feature type="compositionally biased region" description="Basic and acidic residues" evidence="2">
    <location>
        <begin position="405"/>
        <end position="418"/>
    </location>
</feature>
<dbReference type="InterPro" id="IPR003604">
    <property type="entry name" value="Matrin/U1-like-C_Znf_C2H2"/>
</dbReference>
<organism evidence="4 5">
    <name type="scientific">Nephila pilipes</name>
    <name type="common">Giant wood spider</name>
    <name type="synonym">Nephila maculata</name>
    <dbReference type="NCBI Taxonomy" id="299642"/>
    <lineage>
        <taxon>Eukaryota</taxon>
        <taxon>Metazoa</taxon>
        <taxon>Ecdysozoa</taxon>
        <taxon>Arthropoda</taxon>
        <taxon>Chelicerata</taxon>
        <taxon>Arachnida</taxon>
        <taxon>Araneae</taxon>
        <taxon>Araneomorphae</taxon>
        <taxon>Entelegynae</taxon>
        <taxon>Araneoidea</taxon>
        <taxon>Nephilidae</taxon>
        <taxon>Nephila</taxon>
    </lineage>
</organism>
<dbReference type="SMART" id="SM00355">
    <property type="entry name" value="ZnF_C2H2"/>
    <property type="match status" value="6"/>
</dbReference>
<dbReference type="InterPro" id="IPR036236">
    <property type="entry name" value="Znf_C2H2_sf"/>
</dbReference>
<name>A0A8X6PC48_NEPPI</name>
<feature type="domain" description="C2H2-type" evidence="3">
    <location>
        <begin position="298"/>
        <end position="327"/>
    </location>
</feature>
<protein>
    <submittedName>
        <fullName evidence="4">C2H2-type domain-containing protein</fullName>
    </submittedName>
</protein>
<dbReference type="PANTHER" id="PTHR46786:SF1">
    <property type="entry name" value="ZINC FINGER MATRIN-TYPE PROTEIN 3"/>
    <property type="match status" value="1"/>
</dbReference>
<feature type="region of interest" description="Disordered" evidence="2">
    <location>
        <begin position="405"/>
        <end position="435"/>
    </location>
</feature>
<dbReference type="EMBL" id="BMAW01113775">
    <property type="protein sequence ID" value="GFT58740.1"/>
    <property type="molecule type" value="Genomic_DNA"/>
</dbReference>
<keyword evidence="5" id="KW-1185">Reference proteome</keyword>
<dbReference type="AlphaFoldDB" id="A0A8X6PC48"/>
<dbReference type="PROSITE" id="PS00028">
    <property type="entry name" value="ZINC_FINGER_C2H2_1"/>
    <property type="match status" value="4"/>
</dbReference>
<evidence type="ECO:0000313" key="5">
    <source>
        <dbReference type="Proteomes" id="UP000887013"/>
    </source>
</evidence>
<reference evidence="4" key="1">
    <citation type="submission" date="2020-08" db="EMBL/GenBank/DDBJ databases">
        <title>Multicomponent nature underlies the extraordinary mechanical properties of spider dragline silk.</title>
        <authorList>
            <person name="Kono N."/>
            <person name="Nakamura H."/>
            <person name="Mori M."/>
            <person name="Yoshida Y."/>
            <person name="Ohtoshi R."/>
            <person name="Malay A.D."/>
            <person name="Moran D.A.P."/>
            <person name="Tomita M."/>
            <person name="Numata K."/>
            <person name="Arakawa K."/>
        </authorList>
    </citation>
    <scope>NUCLEOTIDE SEQUENCE</scope>
</reference>
<dbReference type="SMART" id="SM00451">
    <property type="entry name" value="ZnF_U1"/>
    <property type="match status" value="6"/>
</dbReference>